<dbReference type="UniPathway" id="UPA00143"/>
<comment type="similarity">
    <text evidence="1">Belongs to the LTN1 family.</text>
</comment>
<keyword evidence="1" id="KW-0833">Ubl conjugation pathway</keyword>
<comment type="subunit">
    <text evidence="1">Component of the ribosome quality control complex (RQC).</text>
</comment>
<evidence type="ECO:0000313" key="6">
    <source>
        <dbReference type="EMBL" id="KAA8564253.1"/>
    </source>
</evidence>
<feature type="region of interest" description="Disordered" evidence="2">
    <location>
        <begin position="1624"/>
        <end position="1648"/>
    </location>
</feature>
<feature type="domain" description="E3 ubiquitin-protein ligase listerin N-terminal" evidence="3">
    <location>
        <begin position="46"/>
        <end position="359"/>
    </location>
</feature>
<dbReference type="InterPro" id="IPR057030">
    <property type="entry name" value="TPR_Rkr-1"/>
</dbReference>
<gene>
    <name evidence="6" type="ORF">EYC84_011199</name>
</gene>
<dbReference type="InterPro" id="IPR039795">
    <property type="entry name" value="LTN1/Rkr1"/>
</dbReference>
<reference evidence="6 7" key="1">
    <citation type="submission" date="2019-06" db="EMBL/GenBank/DDBJ databases">
        <title>Genome Sequence of the Brown Rot Fungal Pathogen Monilinia fructicola.</title>
        <authorList>
            <person name="De Miccolis Angelini R.M."/>
            <person name="Landi L."/>
            <person name="Abate D."/>
            <person name="Pollastro S."/>
            <person name="Romanazzi G."/>
            <person name="Faretra F."/>
        </authorList>
    </citation>
    <scope>NUCLEOTIDE SEQUENCE [LARGE SCALE GENOMIC DNA]</scope>
    <source>
        <strain evidence="6 7">Mfrc123</strain>
    </source>
</reference>
<keyword evidence="1" id="KW-0863">Zinc-finger</keyword>
<protein>
    <recommendedName>
        <fullName evidence="1">E3 ubiquitin-protein ligase listerin</fullName>
        <ecNumber evidence="1">2.3.2.27</ecNumber>
    </recommendedName>
    <alternativeName>
        <fullName evidence="1">RING-type E3 ubiquitin transferase listerin</fullName>
    </alternativeName>
</protein>
<evidence type="ECO:0000313" key="7">
    <source>
        <dbReference type="Proteomes" id="UP000322873"/>
    </source>
</evidence>
<feature type="domain" description="E3 ubiquitin-protein ligase listerin HEAT repeat region" evidence="4">
    <location>
        <begin position="1242"/>
        <end position="1461"/>
    </location>
</feature>
<dbReference type="GO" id="GO:1990112">
    <property type="term" value="C:RQC complex"/>
    <property type="evidence" value="ECO:0007669"/>
    <property type="project" value="UniProtKB-UniRule"/>
</dbReference>
<dbReference type="InterPro" id="IPR016024">
    <property type="entry name" value="ARM-type_fold"/>
</dbReference>
<evidence type="ECO:0000256" key="2">
    <source>
        <dbReference type="SAM" id="MobiDB-lite"/>
    </source>
</evidence>
<dbReference type="Pfam" id="PF22999">
    <property type="entry name" value="LTN1_E3_ligase_6th"/>
    <property type="match status" value="1"/>
</dbReference>
<dbReference type="GO" id="GO:0008270">
    <property type="term" value="F:zinc ion binding"/>
    <property type="evidence" value="ECO:0007669"/>
    <property type="project" value="UniProtKB-KW"/>
</dbReference>
<comment type="caution">
    <text evidence="6">The sequence shown here is derived from an EMBL/GenBank/DDBJ whole genome shotgun (WGS) entry which is preliminary data.</text>
</comment>
<dbReference type="Pfam" id="PF23280">
    <property type="entry name" value="TPR_26"/>
    <property type="match status" value="1"/>
</dbReference>
<comment type="catalytic activity">
    <reaction evidence="1">
        <text>S-ubiquitinyl-[E2 ubiquitin-conjugating enzyme]-L-cysteine + [acceptor protein]-L-lysine = [E2 ubiquitin-conjugating enzyme]-L-cysteine + N(6)-ubiquitinyl-[acceptor protein]-L-lysine.</text>
        <dbReference type="EC" id="2.3.2.27"/>
    </reaction>
</comment>
<comment type="pathway">
    <text evidence="1">Protein modification; protein ubiquitination.</text>
</comment>
<dbReference type="EC" id="2.3.2.27" evidence="1"/>
<dbReference type="PANTHER" id="PTHR12389">
    <property type="entry name" value="ZINC FINGER PROTEIN 294"/>
    <property type="match status" value="1"/>
</dbReference>
<keyword evidence="1" id="KW-0862">Zinc</keyword>
<dbReference type="GO" id="GO:0043023">
    <property type="term" value="F:ribosomal large subunit binding"/>
    <property type="evidence" value="ECO:0007669"/>
    <property type="project" value="TreeGrafter"/>
</dbReference>
<dbReference type="VEuPathDB" id="FungiDB:MFRU_043g00460"/>
<evidence type="ECO:0000259" key="5">
    <source>
        <dbReference type="Pfam" id="PF23280"/>
    </source>
</evidence>
<dbReference type="SUPFAM" id="SSF48371">
    <property type="entry name" value="ARM repeat"/>
    <property type="match status" value="2"/>
</dbReference>
<dbReference type="GO" id="GO:1990116">
    <property type="term" value="P:ribosome-associated ubiquitin-dependent protein catabolic process"/>
    <property type="evidence" value="ECO:0007669"/>
    <property type="project" value="UniProtKB-UniRule"/>
</dbReference>
<accession>A0A5M9J7L2</accession>
<dbReference type="Pfam" id="PF22958">
    <property type="entry name" value="Ltn1_1st"/>
    <property type="match status" value="1"/>
</dbReference>
<feature type="compositionally biased region" description="Basic and acidic residues" evidence="2">
    <location>
        <begin position="1625"/>
        <end position="1648"/>
    </location>
</feature>
<dbReference type="EMBL" id="VICG01000015">
    <property type="protein sequence ID" value="KAA8564253.1"/>
    <property type="molecule type" value="Genomic_DNA"/>
</dbReference>
<dbReference type="GO" id="GO:0005829">
    <property type="term" value="C:cytosol"/>
    <property type="evidence" value="ECO:0007669"/>
    <property type="project" value="UniProtKB-UniRule"/>
</dbReference>
<evidence type="ECO:0000259" key="3">
    <source>
        <dbReference type="Pfam" id="PF22958"/>
    </source>
</evidence>
<dbReference type="PANTHER" id="PTHR12389:SF0">
    <property type="entry name" value="E3 UBIQUITIN-PROTEIN LIGASE LISTERIN"/>
    <property type="match status" value="1"/>
</dbReference>
<dbReference type="InterPro" id="IPR054476">
    <property type="entry name" value="Ltn1_N"/>
</dbReference>
<evidence type="ECO:0000256" key="1">
    <source>
        <dbReference type="RuleBase" id="RU367090"/>
    </source>
</evidence>
<feature type="compositionally biased region" description="Low complexity" evidence="2">
    <location>
        <begin position="1501"/>
        <end position="1518"/>
    </location>
</feature>
<comment type="function">
    <text evidence="1">E3 ubiquitin-protein ligase. Component of the ribosome quality control complex (RQC), a ribosome-associated complex that mediates ubiquitination and extraction of incompletely synthesized nascent chains for proteasomal degradation.</text>
</comment>
<keyword evidence="7" id="KW-1185">Reference proteome</keyword>
<sequence>MGKRQFTSQASSARAANASAGFGLGFSTTSTRLSYLTEPSNLSSISDANVVVSFKNLSKKDGTTKSKALEDLRTFIQTQPNEQGGAEEAILEAWVNVYPRVAIDNSRRVRELSHSIQYELLKSARKRMEKYIPKIVGSWLAGTYDRDRAVARSAIDGLTSFLDTDAKMNLFWKRCQNEILDYAEEALNETPHTLSDERSVPIEDANEKYFRVNSASVSLLVNLLAKLSNDDILKYQERYEKVIFGNKKLWTLSSCEDASARKSTDKLLVLCLEKQTQLVENNLETISRAFISKALRSSQSTSALQLLQTLQKLTTKFPEVWTSAYKGKHSATDDLKSFIRKGSQGSSPAYWQTLRALVAILPISVLPQESDSILEFLEAFRKSVNQREETKANASEAWLAYEETSNICIGYLSGSQQTEVVQKSIYPVFEHYLHPSSNTSEWLIRSDTPSSTLSSFVSTLGKNANFRQSLDDEWQRLAQEFITRIQTSMPEQSKDYSSSQDAVIAEGHRWFSLLSATFKLKDLAVDRNPLLQPSSNIIDIALQVVVNRNGKPYSAAALLESALRYSPQLLETSPSTLEAIKSFMETHLPKLVLSPSSSYLVSALDRFRSVPGQQGTHKSTWKEAIDGLLSAPKGSQQQKAITALISSKDVADLVRDDQALQDYILETSSELVKGNNEGWPLFEAAVGFNGFSKSTERSLLQHLISALSVSNPNINLVFQALELLSKTRPEVVQEGDAHVDLITKLLALTELSDPELDKRATSLRLLVDSTDNQNGVTTSSVVHILKENLENAGPQSLTINTLVQQAEAVIAASDDNSLHPELFPDVTKWSQSLAPFLVPAPNSTLGVMRPFAGAAFLVRSQESSEITRPSRDADGYSIALRMAIYSAHLVRDHPDRLSKDTLVEVLYLMCLTVELSNDQLDLLEINKLFAIPSEEVVSGVSVFVYRIYRETLPFILLHSKAWREGLESGSPLEFSGVVHTLVMKLLNASHGNTPTSFYSARALSHLLPQLVEQHGWQAVGSEEWISKLEILKPSTPNILGAVAILTGLHETLSTSQLVSNLCNRIISDVAGSTAQSEKTLGLIVLLNATLSIYDDDDLPVAQNRLVFAVKQILSWTPEIASTNYQLSSESCFALQRLLPAIKSVYGSYWESTLEFCIKIWETMESEEDYDQKLSMMGMSLKLFSNLRSLQDANDDLEDALTQYGERASQCFIKLMKLPRFAPTQPLEFVDNILSRLVVKIPSSHIKDVSEFYPLVASENRMVQSAAFDVLHRAIPAEQEEISVNTLLEKKDAQLPEELLSLLLDAPSIRNFDDEDLAEFPPSVRCYLLSWQLVYDSFSTASWKVRKDYCNHLQSENCIGPFLTFLFDVLGHSDGRPLNLEKAHFDESYIRSYDTTLADAETNERDLQWLLIHLYHLCLKHTGDLAKNWFSGCQSKQTRQAVEAWTERYFTPMLISDKLDEIEEWVGSTEAREGGEKELEIKTSRGHVPSLPATKSTKPAYKSPSVSHPTTPSTTSKSKVSTVLRCRRKKWRSWLLIVQGAITFSNGSLIDGLTTFRRNVEGSLKGHTECAICYSIISSDKKTPDKRCGTLIKVRVRCVGVLLIMVVEMDWIVWRDGMSGRGGWKSRIEKGGRGKGEERRDSGVKFHQKESNEETFTLFKWSAQYS</sequence>
<proteinExistence type="inferred from homology"/>
<feature type="domain" description="E3 ubiquitin-protein ligase listerin tetratricopeptide repeats region" evidence="5">
    <location>
        <begin position="604"/>
        <end position="771"/>
    </location>
</feature>
<keyword evidence="1" id="KW-0479">Metal-binding</keyword>
<dbReference type="Proteomes" id="UP000322873">
    <property type="component" value="Unassembled WGS sequence"/>
</dbReference>
<evidence type="ECO:0000259" key="4">
    <source>
        <dbReference type="Pfam" id="PF22999"/>
    </source>
</evidence>
<keyword evidence="1" id="KW-0808">Transferase</keyword>
<dbReference type="GO" id="GO:0061630">
    <property type="term" value="F:ubiquitin protein ligase activity"/>
    <property type="evidence" value="ECO:0007669"/>
    <property type="project" value="UniProtKB-UniRule"/>
</dbReference>
<feature type="region of interest" description="Disordered" evidence="2">
    <location>
        <begin position="1483"/>
        <end position="1518"/>
    </location>
</feature>
<dbReference type="GO" id="GO:0016567">
    <property type="term" value="P:protein ubiquitination"/>
    <property type="evidence" value="ECO:0007669"/>
    <property type="project" value="UniProtKB-UniPathway"/>
</dbReference>
<name>A0A5M9J7L2_MONFR</name>
<dbReference type="InterPro" id="IPR054477">
    <property type="entry name" value="LTN1_E3_ligase_6th"/>
</dbReference>
<dbReference type="GO" id="GO:0072344">
    <property type="term" value="P:rescue of stalled ribosome"/>
    <property type="evidence" value="ECO:0007669"/>
    <property type="project" value="UniProtKB-UniRule"/>
</dbReference>
<organism evidence="6 7">
    <name type="scientific">Monilinia fructicola</name>
    <name type="common">Brown rot fungus</name>
    <name type="synonym">Ciboria fructicola</name>
    <dbReference type="NCBI Taxonomy" id="38448"/>
    <lineage>
        <taxon>Eukaryota</taxon>
        <taxon>Fungi</taxon>
        <taxon>Dikarya</taxon>
        <taxon>Ascomycota</taxon>
        <taxon>Pezizomycotina</taxon>
        <taxon>Leotiomycetes</taxon>
        <taxon>Helotiales</taxon>
        <taxon>Sclerotiniaceae</taxon>
        <taxon>Monilinia</taxon>
    </lineage>
</organism>